<evidence type="ECO:0000256" key="3">
    <source>
        <dbReference type="SAM" id="MobiDB-lite"/>
    </source>
</evidence>
<feature type="compositionally biased region" description="Basic and acidic residues" evidence="3">
    <location>
        <begin position="321"/>
        <end position="333"/>
    </location>
</feature>
<evidence type="ECO:0000313" key="6">
    <source>
        <dbReference type="Proteomes" id="UP000830158"/>
    </source>
</evidence>
<dbReference type="Proteomes" id="UP000830158">
    <property type="component" value="Chromosome"/>
</dbReference>
<organism evidence="5 6">
    <name type="scientific">Amycolatopsis thermalba</name>
    <dbReference type="NCBI Taxonomy" id="944492"/>
    <lineage>
        <taxon>Bacteria</taxon>
        <taxon>Bacillati</taxon>
        <taxon>Actinomycetota</taxon>
        <taxon>Actinomycetes</taxon>
        <taxon>Pseudonocardiales</taxon>
        <taxon>Pseudonocardiaceae</taxon>
        <taxon>Amycolatopsis</taxon>
    </lineage>
</organism>
<reference evidence="5" key="1">
    <citation type="submission" date="2022-01" db="EMBL/GenBank/DDBJ databases">
        <title>PSI-footprinting approach for the identification of protein synthesis inhibitor producers.</title>
        <authorList>
            <person name="Handel F."/>
            <person name="Kulik A."/>
            <person name="Wex K.W."/>
            <person name="Berscheid A."/>
            <person name="Saur J.S."/>
            <person name="Winkler A."/>
            <person name="Wibberg D."/>
            <person name="Kalinowski J."/>
            <person name="Broetz-Oesterhelt H."/>
            <person name="Mast Y."/>
        </authorList>
    </citation>
    <scope>NUCLEOTIDE SEQUENCE</scope>
    <source>
        <strain evidence="5">KNN 49.3e</strain>
    </source>
</reference>
<name>A0ABY4NZI0_9PSEU</name>
<dbReference type="SUPFAM" id="SSF51735">
    <property type="entry name" value="NAD(P)-binding Rossmann-fold domains"/>
    <property type="match status" value="1"/>
</dbReference>
<dbReference type="InterPro" id="IPR011032">
    <property type="entry name" value="GroES-like_sf"/>
</dbReference>
<dbReference type="Gene3D" id="3.90.180.10">
    <property type="entry name" value="Medium-chain alcohol dehydrogenases, catalytic domain"/>
    <property type="match status" value="1"/>
</dbReference>
<dbReference type="EMBL" id="CP091196">
    <property type="protein sequence ID" value="UQS25393.1"/>
    <property type="molecule type" value="Genomic_DNA"/>
</dbReference>
<dbReference type="PANTHER" id="PTHR48106">
    <property type="entry name" value="QUINONE OXIDOREDUCTASE PIG3-RELATED"/>
    <property type="match status" value="1"/>
</dbReference>
<dbReference type="SMART" id="SM00829">
    <property type="entry name" value="PKS_ER"/>
    <property type="match status" value="1"/>
</dbReference>
<dbReference type="InterPro" id="IPR036291">
    <property type="entry name" value="NAD(P)-bd_dom_sf"/>
</dbReference>
<dbReference type="SUPFAM" id="SSF50129">
    <property type="entry name" value="GroES-like"/>
    <property type="match status" value="1"/>
</dbReference>
<dbReference type="InterPro" id="IPR013149">
    <property type="entry name" value="ADH-like_C"/>
</dbReference>
<dbReference type="RefSeq" id="WP_249466217.1">
    <property type="nucleotide sequence ID" value="NZ_CP091196.1"/>
</dbReference>
<dbReference type="Pfam" id="PF08240">
    <property type="entry name" value="ADH_N"/>
    <property type="match status" value="1"/>
</dbReference>
<dbReference type="InterPro" id="IPR020843">
    <property type="entry name" value="ER"/>
</dbReference>
<feature type="region of interest" description="Disordered" evidence="3">
    <location>
        <begin position="269"/>
        <end position="351"/>
    </location>
</feature>
<protein>
    <submittedName>
        <fullName evidence="5">Zinc-binding alcohol dehydrogenase family protein</fullName>
    </submittedName>
</protein>
<keyword evidence="6" id="KW-1185">Reference proteome</keyword>
<feature type="compositionally biased region" description="Basic residues" evidence="3">
    <location>
        <begin position="295"/>
        <end position="304"/>
    </location>
</feature>
<feature type="domain" description="Enoyl reductase (ER)" evidence="4">
    <location>
        <begin position="13"/>
        <end position="351"/>
    </location>
</feature>
<dbReference type="InterPro" id="IPR013154">
    <property type="entry name" value="ADH-like_N"/>
</dbReference>
<evidence type="ECO:0000259" key="4">
    <source>
        <dbReference type="SMART" id="SM00829"/>
    </source>
</evidence>
<dbReference type="Gene3D" id="3.40.50.720">
    <property type="entry name" value="NAD(P)-binding Rossmann-like Domain"/>
    <property type="match status" value="1"/>
</dbReference>
<keyword evidence="1" id="KW-0521">NADP</keyword>
<keyword evidence="2" id="KW-0560">Oxidoreductase</keyword>
<gene>
    <name evidence="5" type="ORF">L1857_22580</name>
</gene>
<proteinExistence type="predicted"/>
<evidence type="ECO:0000256" key="1">
    <source>
        <dbReference type="ARBA" id="ARBA00022857"/>
    </source>
</evidence>
<evidence type="ECO:0000313" key="5">
    <source>
        <dbReference type="EMBL" id="UQS25393.1"/>
    </source>
</evidence>
<dbReference type="PANTHER" id="PTHR48106:SF13">
    <property type="entry name" value="QUINONE OXIDOREDUCTASE-RELATED"/>
    <property type="match status" value="1"/>
</dbReference>
<accession>A0ABY4NZI0</accession>
<evidence type="ECO:0000256" key="2">
    <source>
        <dbReference type="ARBA" id="ARBA00023002"/>
    </source>
</evidence>
<dbReference type="Pfam" id="PF00107">
    <property type="entry name" value="ADH_zinc_N"/>
    <property type="match status" value="1"/>
</dbReference>
<sequence length="351" mass="35633">MKALLMSGPAVDGSATNVAEVPAPEPGPGQVAIDVAYAGINFIDVMARRGDPGYASGWPYVPGLEVAGTIRAVGAGVTGRQIGQRVAAFTPGGGLAQVALAGAEVTAPVPDGVALATAASAPLVVATALLLLTERARLRPGETVLMHSASGGLGSVVSQVATALGGARRIGTVGRPDKIADGLAAGWDDVFARDGDLADAVHTIAPDGVDVVLDPTGTALLDLDLSLLAPGGRVVLFGNAGGGTPAPLPPVGRLIGDNAGIVGFSMSRLIATDPPGRGRSADHRTGPDRPGQPPPRRHRRRTRPRRGDPRPPQQGTRPRQVRGEDRELRRALRDTGNGVCPDRGPTAPSGV</sequence>